<dbReference type="RefSeq" id="YP_004301505.1">
    <property type="nucleotide sequence ID" value="NC_015253.1"/>
</dbReference>
<sequence length="206" mass="22921">MKPSHMTETTIKEVFQRATPERAKKIAERAFAVKGLTAQLQYELSILMANNTELRATLKEEALAQAKVGMPTQVERKTIKQGDIVDVNFGFNSGTLSGRRPAVVISGDNYNRITTNLMVAPLSHRTARKDRFYNVPYHARNLVGKKETIDNELQVLGSVCVDQARCVPQAQVALTTVRLEGENVLGDVSDMLFMDAVLDAYKRVLI</sequence>
<dbReference type="InterPro" id="IPR003477">
    <property type="entry name" value="PemK-like"/>
</dbReference>
<dbReference type="Pfam" id="PF02452">
    <property type="entry name" value="PemK_toxin"/>
    <property type="match status" value="1"/>
</dbReference>
<dbReference type="GO" id="GO:0003677">
    <property type="term" value="F:DNA binding"/>
    <property type="evidence" value="ECO:0007669"/>
    <property type="project" value="InterPro"/>
</dbReference>
<dbReference type="InterPro" id="IPR011067">
    <property type="entry name" value="Plasmid_toxin/cell-grow_inhib"/>
</dbReference>
<evidence type="ECO:0000313" key="2">
    <source>
        <dbReference type="Proteomes" id="UP000000331"/>
    </source>
</evidence>
<name>D9J0W9_9CAUD</name>
<dbReference type="Proteomes" id="UP000000331">
    <property type="component" value="Segment"/>
</dbReference>
<dbReference type="Gene3D" id="2.30.30.110">
    <property type="match status" value="1"/>
</dbReference>
<keyword evidence="2" id="KW-1185">Reference proteome</keyword>
<dbReference type="SUPFAM" id="SSF50118">
    <property type="entry name" value="Cell growth inhibitor/plasmid maintenance toxic component"/>
    <property type="match status" value="1"/>
</dbReference>
<reference evidence="1 2" key="1">
    <citation type="journal article" date="2010" name="J. Bacteriol.">
        <title>Brochothrix thermosphacta bacteriophages feature heterogeneous and highly mosaic genomes and utilize unique prophage insertion sites.</title>
        <authorList>
            <person name="Kilcher S."/>
            <person name="Loessner M.J."/>
            <person name="Klumpp J."/>
        </authorList>
    </citation>
    <scope>NUCLEOTIDE SEQUENCE [LARGE SCALE GENOMIC DNA]</scope>
</reference>
<protein>
    <submittedName>
        <fullName evidence="1">Gp171</fullName>
    </submittedName>
</protein>
<evidence type="ECO:0000313" key="1">
    <source>
        <dbReference type="EMBL" id="ADJ53206.1"/>
    </source>
</evidence>
<organism evidence="1 2">
    <name type="scientific">Brochothrix phage A9</name>
    <dbReference type="NCBI Taxonomy" id="857312"/>
    <lineage>
        <taxon>Viruses</taxon>
        <taxon>Duplodnaviria</taxon>
        <taxon>Heunggongvirae</taxon>
        <taxon>Uroviricota</taxon>
        <taxon>Caudoviricetes</taxon>
        <taxon>Herelleviridae</taxon>
        <taxon>Klumppvirus</taxon>
        <taxon>Klumppvirus A9</taxon>
    </lineage>
</organism>
<dbReference type="EMBL" id="HM242243">
    <property type="protein sequence ID" value="ADJ53206.1"/>
    <property type="molecule type" value="Genomic_DNA"/>
</dbReference>
<dbReference type="GeneID" id="10359202"/>
<dbReference type="KEGG" id="vg:10359202"/>
<accession>D9J0W9</accession>
<dbReference type="OrthoDB" id="41687at10239"/>
<proteinExistence type="predicted"/>